<sequence length="58" mass="7048">EKAIRSFKGDSGKSWIEDKKVKEFIRLRNRLDMMLRNHEITWEEFIDKRNKLAGKELI</sequence>
<dbReference type="AlphaFoldDB" id="A0A0F8ZDJ3"/>
<proteinExistence type="predicted"/>
<dbReference type="EMBL" id="LAZR01064143">
    <property type="protein sequence ID" value="KKK58106.1"/>
    <property type="molecule type" value="Genomic_DNA"/>
</dbReference>
<evidence type="ECO:0000313" key="1">
    <source>
        <dbReference type="EMBL" id="KKK58106.1"/>
    </source>
</evidence>
<comment type="caution">
    <text evidence="1">The sequence shown here is derived from an EMBL/GenBank/DDBJ whole genome shotgun (WGS) entry which is preliminary data.</text>
</comment>
<gene>
    <name evidence="1" type="ORF">LCGC14_3047740</name>
</gene>
<organism evidence="1">
    <name type="scientific">marine sediment metagenome</name>
    <dbReference type="NCBI Taxonomy" id="412755"/>
    <lineage>
        <taxon>unclassified sequences</taxon>
        <taxon>metagenomes</taxon>
        <taxon>ecological metagenomes</taxon>
    </lineage>
</organism>
<protein>
    <submittedName>
        <fullName evidence="1">Uncharacterized protein</fullName>
    </submittedName>
</protein>
<reference evidence="1" key="1">
    <citation type="journal article" date="2015" name="Nature">
        <title>Complex archaea that bridge the gap between prokaryotes and eukaryotes.</title>
        <authorList>
            <person name="Spang A."/>
            <person name="Saw J.H."/>
            <person name="Jorgensen S.L."/>
            <person name="Zaremba-Niedzwiedzka K."/>
            <person name="Martijn J."/>
            <person name="Lind A.E."/>
            <person name="van Eijk R."/>
            <person name="Schleper C."/>
            <person name="Guy L."/>
            <person name="Ettema T.J."/>
        </authorList>
    </citation>
    <scope>NUCLEOTIDE SEQUENCE</scope>
</reference>
<feature type="non-terminal residue" evidence="1">
    <location>
        <position position="1"/>
    </location>
</feature>
<accession>A0A0F8ZDJ3</accession>
<name>A0A0F8ZDJ3_9ZZZZ</name>